<evidence type="ECO:0000256" key="4">
    <source>
        <dbReference type="ARBA" id="ARBA00022475"/>
    </source>
</evidence>
<evidence type="ECO:0000256" key="1">
    <source>
        <dbReference type="ARBA" id="ARBA00004651"/>
    </source>
</evidence>
<keyword evidence="4" id="KW-1003">Cell membrane</keyword>
<dbReference type="Gene3D" id="1.20.1250.20">
    <property type="entry name" value="MFS general substrate transporter like domains"/>
    <property type="match status" value="2"/>
</dbReference>
<organism evidence="11 12">
    <name type="scientific">Streptomyces malaysiensis</name>
    <dbReference type="NCBI Taxonomy" id="92644"/>
    <lineage>
        <taxon>Bacteria</taxon>
        <taxon>Bacillati</taxon>
        <taxon>Actinomycetota</taxon>
        <taxon>Actinomycetes</taxon>
        <taxon>Kitasatosporales</taxon>
        <taxon>Streptomycetaceae</taxon>
        <taxon>Streptomyces</taxon>
        <taxon>Streptomyces violaceusniger group</taxon>
    </lineage>
</organism>
<feature type="transmembrane region" description="Helical" evidence="9">
    <location>
        <begin position="351"/>
        <end position="370"/>
    </location>
</feature>
<keyword evidence="6" id="KW-0769">Symport</keyword>
<evidence type="ECO:0000256" key="2">
    <source>
        <dbReference type="ARBA" id="ARBA00008240"/>
    </source>
</evidence>
<dbReference type="AlphaFoldDB" id="A0A7X6B0E4"/>
<feature type="transmembrane region" description="Helical" evidence="9">
    <location>
        <begin position="255"/>
        <end position="276"/>
    </location>
</feature>
<name>A0A7X6B0E4_STRMQ</name>
<feature type="domain" description="Major facilitator superfamily (MFS) profile" evidence="10">
    <location>
        <begin position="1"/>
        <end position="375"/>
    </location>
</feature>
<gene>
    <name evidence="11" type="ORF">SMALB_7568</name>
</gene>
<dbReference type="PANTHER" id="PTHR43528">
    <property type="entry name" value="ALPHA-KETOGLUTARATE PERMEASE"/>
    <property type="match status" value="1"/>
</dbReference>
<comment type="caution">
    <text evidence="11">The sequence shown here is derived from an EMBL/GenBank/DDBJ whole genome shotgun (WGS) entry which is preliminary data.</text>
</comment>
<feature type="transmembrane region" description="Helical" evidence="9">
    <location>
        <begin position="101"/>
        <end position="130"/>
    </location>
</feature>
<accession>A0A7X6B0E4</accession>
<feature type="transmembrane region" description="Helical" evidence="9">
    <location>
        <begin position="136"/>
        <end position="155"/>
    </location>
</feature>
<evidence type="ECO:0000256" key="9">
    <source>
        <dbReference type="SAM" id="Phobius"/>
    </source>
</evidence>
<dbReference type="Proteomes" id="UP000536624">
    <property type="component" value="Unassembled WGS sequence"/>
</dbReference>
<comment type="subcellular location">
    <subcellularLocation>
        <location evidence="1">Cell membrane</location>
        <topology evidence="1">Multi-pass membrane protein</topology>
    </subcellularLocation>
</comment>
<dbReference type="InterPro" id="IPR051084">
    <property type="entry name" value="H+-coupled_symporters"/>
</dbReference>
<dbReference type="GO" id="GO:0015293">
    <property type="term" value="F:symporter activity"/>
    <property type="evidence" value="ECO:0007669"/>
    <property type="project" value="UniProtKB-KW"/>
</dbReference>
<keyword evidence="5 9" id="KW-0812">Transmembrane</keyword>
<dbReference type="SUPFAM" id="SSF103473">
    <property type="entry name" value="MFS general substrate transporter"/>
    <property type="match status" value="1"/>
</dbReference>
<dbReference type="PANTHER" id="PTHR43528:SF1">
    <property type="entry name" value="ALPHA-KETOGLUTARATE PERMEASE"/>
    <property type="match status" value="1"/>
</dbReference>
<feature type="transmembrane region" description="Helical" evidence="9">
    <location>
        <begin position="225"/>
        <end position="248"/>
    </location>
</feature>
<feature type="transmembrane region" description="Helical" evidence="9">
    <location>
        <begin position="282"/>
        <end position="307"/>
    </location>
</feature>
<dbReference type="PROSITE" id="PS50850">
    <property type="entry name" value="MFS"/>
    <property type="match status" value="1"/>
</dbReference>
<keyword evidence="3" id="KW-0813">Transport</keyword>
<feature type="transmembrane region" description="Helical" evidence="9">
    <location>
        <begin position="6"/>
        <end position="25"/>
    </location>
</feature>
<evidence type="ECO:0000256" key="7">
    <source>
        <dbReference type="ARBA" id="ARBA00022989"/>
    </source>
</evidence>
<feature type="transmembrane region" description="Helical" evidence="9">
    <location>
        <begin position="319"/>
        <end position="339"/>
    </location>
</feature>
<evidence type="ECO:0000256" key="6">
    <source>
        <dbReference type="ARBA" id="ARBA00022847"/>
    </source>
</evidence>
<feature type="transmembrane region" description="Helical" evidence="9">
    <location>
        <begin position="188"/>
        <end position="205"/>
    </location>
</feature>
<feature type="transmembrane region" description="Helical" evidence="9">
    <location>
        <begin position="37"/>
        <end position="60"/>
    </location>
</feature>
<dbReference type="InterPro" id="IPR011701">
    <property type="entry name" value="MFS"/>
</dbReference>
<evidence type="ECO:0000256" key="8">
    <source>
        <dbReference type="ARBA" id="ARBA00023136"/>
    </source>
</evidence>
<dbReference type="GO" id="GO:0005886">
    <property type="term" value="C:plasma membrane"/>
    <property type="evidence" value="ECO:0007669"/>
    <property type="project" value="UniProtKB-SubCell"/>
</dbReference>
<reference evidence="11 12" key="1">
    <citation type="submission" date="2020-02" db="EMBL/GenBank/DDBJ databases">
        <title>Streptomyces malaysiensis DSM14702 (JHCC583434, PFL_A843) Genome sequencing and assembly.</title>
        <authorList>
            <person name="Samborskyy M."/>
        </authorList>
    </citation>
    <scope>NUCLEOTIDE SEQUENCE [LARGE SCALE GENOMIC DNA]</scope>
    <source>
        <strain evidence="11 12">DSM 14702</strain>
    </source>
</reference>
<dbReference type="PROSITE" id="PS00216">
    <property type="entry name" value="SUGAR_TRANSPORT_1"/>
    <property type="match status" value="1"/>
</dbReference>
<comment type="similarity">
    <text evidence="2">Belongs to the major facilitator superfamily. Metabolite:H+ Symporter (MHS) family (TC 2.A.1.6) family.</text>
</comment>
<evidence type="ECO:0000313" key="12">
    <source>
        <dbReference type="Proteomes" id="UP000536624"/>
    </source>
</evidence>
<evidence type="ECO:0000256" key="3">
    <source>
        <dbReference type="ARBA" id="ARBA00022448"/>
    </source>
</evidence>
<evidence type="ECO:0000256" key="5">
    <source>
        <dbReference type="ARBA" id="ARBA00022692"/>
    </source>
</evidence>
<dbReference type="InterPro" id="IPR020846">
    <property type="entry name" value="MFS_dom"/>
</dbReference>
<dbReference type="Pfam" id="PF07690">
    <property type="entry name" value="MFS_1"/>
    <property type="match status" value="1"/>
</dbReference>
<keyword evidence="7 9" id="KW-1133">Transmembrane helix</keyword>
<protein>
    <submittedName>
        <fullName evidence="11">MFS superfamily proline/betaine transporter</fullName>
    </submittedName>
</protein>
<dbReference type="InterPro" id="IPR005829">
    <property type="entry name" value="Sugar_transporter_CS"/>
</dbReference>
<dbReference type="EMBL" id="JAALLH010000002">
    <property type="protein sequence ID" value="NIY69444.1"/>
    <property type="molecule type" value="Genomic_DNA"/>
</dbReference>
<keyword evidence="8 9" id="KW-0472">Membrane</keyword>
<sequence>MSVIATLAVFGVGYLARPIGGIFFGRMGDRLGRRPTLLVTIGMMGFSTFGLGLLPTYAVIGIFAPLLLLVLRLCQGFAAGGEVIGAATYANESSTPGRRGLYSAATPAGAVLGIALAPILIGTCTALVGVEQMAVWGWRLPFLAALFLTIGVLFFRLRIEDSPEYLTLVREKKLAAAPLREAFKSHKLSIVLVIVLATSTFYMGYAFNIYMPVYFTTVVGLSKTVVPWLVSIVMLISVPFVILGGLAVDRFGRKAVLTALLMANAVVVYPLMSVLGNSRSSVFAVGLAYLVLLILTNSATPAAYEAFSDLFPARVRYTAAAIGFNIGNVIGGGFGPYASAQLVGSTGDTRAPAYLVAAASVLGILAILVAPRRRLVH</sequence>
<dbReference type="InterPro" id="IPR036259">
    <property type="entry name" value="MFS_trans_sf"/>
</dbReference>
<evidence type="ECO:0000313" key="11">
    <source>
        <dbReference type="EMBL" id="NIY69444.1"/>
    </source>
</evidence>
<evidence type="ECO:0000259" key="10">
    <source>
        <dbReference type="PROSITE" id="PS50850"/>
    </source>
</evidence>
<proteinExistence type="inferred from homology"/>